<dbReference type="Proteomes" id="UP000320762">
    <property type="component" value="Unassembled WGS sequence"/>
</dbReference>
<sequence>MSTKRNKKAKTSGVKKYSAFFVSATHATSITESLTDDRRRVQQKKSHPKLPSPQKKQKTSSPASTSYGEPLDDVPAFEQPDDLRRATAAPKRRRRRRQGLFTSDEPMRQFRLYADEYVENFMRTKGRDYHQSTPCPDCPSNTPRPAEYRCIDCFGGAMFCRECLVSDHRRRPFCRIQKWSGTSFQKCSLQKLGLVVRLGHAEGERCAAPQRTEMIGVHVNGLHKCTVEFCGCVASCDVGGKEREQLLRQRLFPATADQPRTFCTFAALRHFHVVTLQGKVTAYDYYTSLEKLTDILEVDGWVSRYKPFLRCARQWRFIKLLLHGGRGNDVMRKPTQFLAGELAVSCPACPQPGVNLPDNWKDAPKEKSYLYTLFIAMDACFRLKRRKISSWQKDPGLVDGGAYMVENLPFENFLKGVGAQAEISTCTGLSALDHANTKYHKGYAETGKMLGLCARHEFVQPNGIVPTQVGERYANTDYALASLLRHHSEDLYIVLSYDICCQYSKHLAERLTSYTLPPGFRVNIDGSRIRFVIPKLHIHGHKLLCQLFFNFNFTCGCGRTDGEGVERPWAALGALGTSLRVMGPGSASDTLNDHGGFWNFCRKIGLGPLLRRRLVDALAELAVQKAELREFREGQSEHAGAWETAVIAFESDNSQPNPFEPPKHGVTEADVALELATEDEVRAREGLNSRHEMSASAFVLALLDIEGEQRALRLAVASNKFTTTTQQTDLARQRTKLARAISRLQSVQAIYTPAAVKNSLAPPGDAPARIEDQPLFPPSALPQHERATCLDGVVSIEERLRNGQCQTSVVGIRSGLLIKSRLLTYKNSNVRAQNATTRARTILKKNDEKIDVFVQKYIDARRALVRLSDGDESKVAWPALDRGKDVRCLDDPDDTRTRGQKRAHGSIDEGGADQPGAAAGGHLQHCRDATGEGRRTVSWIWKGLEVEGGDGAVYQGVKVEYCKAFSRVCRWEEEVFLLQEEMRRTLVSLETTAAQWDQREQGDVRNGALGEGARAYARGQAESYRQLKERFATLWTGLQARSGISEEEAQALRAALEEEEIAAEGGELEDDEVDEGHADEEDEVEGSNGDDDASDEEGY</sequence>
<dbReference type="PANTHER" id="PTHR33096">
    <property type="entry name" value="CXC2 DOMAIN-CONTAINING PROTEIN"/>
    <property type="match status" value="1"/>
</dbReference>
<reference evidence="3 4" key="1">
    <citation type="journal article" date="2019" name="New Phytol.">
        <title>Comparative genomics reveals unique wood-decay strategies and fruiting body development in the Schizophyllaceae.</title>
        <authorList>
            <person name="Almasi E."/>
            <person name="Sahu N."/>
            <person name="Krizsan K."/>
            <person name="Balint B."/>
            <person name="Kovacs G.M."/>
            <person name="Kiss B."/>
            <person name="Cseklye J."/>
            <person name="Drula E."/>
            <person name="Henrissat B."/>
            <person name="Nagy I."/>
            <person name="Chovatia M."/>
            <person name="Adam C."/>
            <person name="LaButti K."/>
            <person name="Lipzen A."/>
            <person name="Riley R."/>
            <person name="Grigoriev I.V."/>
            <person name="Nagy L.G."/>
        </authorList>
    </citation>
    <scope>NUCLEOTIDE SEQUENCE [LARGE SCALE GENOMIC DNA]</scope>
    <source>
        <strain evidence="3 4">NL-1724</strain>
    </source>
</reference>
<dbReference type="InterPro" id="IPR040521">
    <property type="entry name" value="KDZ"/>
</dbReference>
<dbReference type="PANTHER" id="PTHR33096:SF1">
    <property type="entry name" value="CXC1-LIKE CYSTEINE CLUSTER ASSOCIATED WITH KDZ TRANSPOSASES DOMAIN-CONTAINING PROTEIN"/>
    <property type="match status" value="1"/>
</dbReference>
<comment type="caution">
    <text evidence="3">The sequence shown here is derived from an EMBL/GenBank/DDBJ whole genome shotgun (WGS) entry which is preliminary data.</text>
</comment>
<organism evidence="3 4">
    <name type="scientific">Schizophyllum amplum</name>
    <dbReference type="NCBI Taxonomy" id="97359"/>
    <lineage>
        <taxon>Eukaryota</taxon>
        <taxon>Fungi</taxon>
        <taxon>Dikarya</taxon>
        <taxon>Basidiomycota</taxon>
        <taxon>Agaricomycotina</taxon>
        <taxon>Agaricomycetes</taxon>
        <taxon>Agaricomycetidae</taxon>
        <taxon>Agaricales</taxon>
        <taxon>Schizophyllaceae</taxon>
        <taxon>Schizophyllum</taxon>
    </lineage>
</organism>
<evidence type="ECO:0000256" key="1">
    <source>
        <dbReference type="SAM" id="MobiDB-lite"/>
    </source>
</evidence>
<dbReference type="InterPro" id="IPR041457">
    <property type="entry name" value="CxC2_KDZ-assoc"/>
</dbReference>
<evidence type="ECO:0000313" key="4">
    <source>
        <dbReference type="Proteomes" id="UP000320762"/>
    </source>
</evidence>
<dbReference type="AlphaFoldDB" id="A0A550BUZ6"/>
<feature type="region of interest" description="Disordered" evidence="1">
    <location>
        <begin position="888"/>
        <end position="923"/>
    </location>
</feature>
<protein>
    <recommendedName>
        <fullName evidence="2">CxC2-like cysteine cluster KDZ transposase-associated domain-containing protein</fullName>
    </recommendedName>
</protein>
<feature type="region of interest" description="Disordered" evidence="1">
    <location>
        <begin position="1058"/>
        <end position="1099"/>
    </location>
</feature>
<dbReference type="OrthoDB" id="3214502at2759"/>
<gene>
    <name evidence="3" type="ORF">BD626DRAFT_575762</name>
</gene>
<feature type="domain" description="CxC2-like cysteine cluster KDZ transposase-associated" evidence="2">
    <location>
        <begin position="189"/>
        <end position="294"/>
    </location>
</feature>
<name>A0A550BUZ6_9AGAR</name>
<feature type="compositionally biased region" description="Low complexity" evidence="1">
    <location>
        <begin position="912"/>
        <end position="921"/>
    </location>
</feature>
<keyword evidence="4" id="KW-1185">Reference proteome</keyword>
<evidence type="ECO:0000313" key="3">
    <source>
        <dbReference type="EMBL" id="TRM56364.1"/>
    </source>
</evidence>
<dbReference type="CDD" id="cd19757">
    <property type="entry name" value="Bbox1"/>
    <property type="match status" value="1"/>
</dbReference>
<proteinExistence type="predicted"/>
<feature type="compositionally biased region" description="Basic and acidic residues" evidence="1">
    <location>
        <begin position="888"/>
        <end position="897"/>
    </location>
</feature>
<feature type="region of interest" description="Disordered" evidence="1">
    <location>
        <begin position="28"/>
        <end position="102"/>
    </location>
</feature>
<dbReference type="EMBL" id="VDMD01000071">
    <property type="protein sequence ID" value="TRM56364.1"/>
    <property type="molecule type" value="Genomic_DNA"/>
</dbReference>
<evidence type="ECO:0000259" key="2">
    <source>
        <dbReference type="Pfam" id="PF18803"/>
    </source>
</evidence>
<dbReference type="Pfam" id="PF18758">
    <property type="entry name" value="KDZ"/>
    <property type="match status" value="1"/>
</dbReference>
<dbReference type="Pfam" id="PF18803">
    <property type="entry name" value="CxC2"/>
    <property type="match status" value="1"/>
</dbReference>
<dbReference type="STRING" id="97359.A0A550BUZ6"/>
<accession>A0A550BUZ6</accession>